<gene>
    <name evidence="8" type="ORF">KGD84_07085</name>
</gene>
<evidence type="ECO:0000256" key="5">
    <source>
        <dbReference type="ARBA" id="ARBA00023136"/>
    </source>
</evidence>
<dbReference type="RefSeq" id="WP_220559466.1">
    <property type="nucleotide sequence ID" value="NZ_CP074133.1"/>
</dbReference>
<dbReference type="PANTHER" id="PTHR23513:SF6">
    <property type="entry name" value="MAJOR FACILITATOR SUPERFAMILY ASSOCIATED DOMAIN-CONTAINING PROTEIN"/>
    <property type="match status" value="1"/>
</dbReference>
<name>A0ABX8BPJ2_9ACTN</name>
<keyword evidence="3 6" id="KW-0812">Transmembrane</keyword>
<evidence type="ECO:0000313" key="8">
    <source>
        <dbReference type="EMBL" id="QUX24076.1"/>
    </source>
</evidence>
<feature type="transmembrane region" description="Helical" evidence="6">
    <location>
        <begin position="98"/>
        <end position="124"/>
    </location>
</feature>
<dbReference type="Gene3D" id="1.20.1250.20">
    <property type="entry name" value="MFS general substrate transporter like domains"/>
    <property type="match status" value="1"/>
</dbReference>
<evidence type="ECO:0000256" key="6">
    <source>
        <dbReference type="SAM" id="Phobius"/>
    </source>
</evidence>
<evidence type="ECO:0000256" key="2">
    <source>
        <dbReference type="ARBA" id="ARBA00022475"/>
    </source>
</evidence>
<keyword evidence="5 6" id="KW-0472">Membrane</keyword>
<accession>A0ABX8BPJ2</accession>
<reference evidence="8 9" key="1">
    <citation type="submission" date="2021-05" db="EMBL/GenBank/DDBJ databases">
        <title>Direct Submission.</title>
        <authorList>
            <person name="Li K."/>
            <person name="Gao J."/>
        </authorList>
    </citation>
    <scope>NUCLEOTIDE SEQUENCE [LARGE SCALE GENOMIC DNA]</scope>
    <source>
        <strain evidence="8 9">Mg02</strain>
    </source>
</reference>
<evidence type="ECO:0000256" key="1">
    <source>
        <dbReference type="ARBA" id="ARBA00004651"/>
    </source>
</evidence>
<evidence type="ECO:0000256" key="4">
    <source>
        <dbReference type="ARBA" id="ARBA00022989"/>
    </source>
</evidence>
<dbReference type="PROSITE" id="PS50850">
    <property type="entry name" value="MFS"/>
    <property type="match status" value="1"/>
</dbReference>
<feature type="domain" description="Major facilitator superfamily (MFS) profile" evidence="7">
    <location>
        <begin position="20"/>
        <end position="410"/>
    </location>
</feature>
<keyword evidence="4 6" id="KW-1133">Transmembrane helix</keyword>
<comment type="subcellular location">
    <subcellularLocation>
        <location evidence="1">Cell membrane</location>
        <topology evidence="1">Multi-pass membrane protein</topology>
    </subcellularLocation>
</comment>
<organism evidence="8 9">
    <name type="scientific">Nocardiopsis changdeensis</name>
    <dbReference type="NCBI Taxonomy" id="2831969"/>
    <lineage>
        <taxon>Bacteria</taxon>
        <taxon>Bacillati</taxon>
        <taxon>Actinomycetota</taxon>
        <taxon>Actinomycetes</taxon>
        <taxon>Streptosporangiales</taxon>
        <taxon>Nocardiopsidaceae</taxon>
        <taxon>Nocardiopsis</taxon>
    </lineage>
</organism>
<dbReference type="SUPFAM" id="SSF103473">
    <property type="entry name" value="MFS general substrate transporter"/>
    <property type="match status" value="1"/>
</dbReference>
<feature type="transmembrane region" description="Helical" evidence="6">
    <location>
        <begin position="384"/>
        <end position="403"/>
    </location>
</feature>
<evidence type="ECO:0000313" key="9">
    <source>
        <dbReference type="Proteomes" id="UP000676079"/>
    </source>
</evidence>
<dbReference type="Proteomes" id="UP000676079">
    <property type="component" value="Chromosome"/>
</dbReference>
<feature type="transmembrane region" description="Helical" evidence="6">
    <location>
        <begin position="309"/>
        <end position="338"/>
    </location>
</feature>
<sequence length="422" mass="43031">MSSLFPFRRTRAGRPPLGRDFTLLWRASALTNLGDGALLAAGPLLVASVAPSPLAVAGAAAVQTAPHLLFSPFAGALVDRLPRRSVLVAADLARGAVLALLALAVLTGGAHLWTVYAAVFALGVGETLADTAYGALVPSVVPRELLGRANARLALTFSLNNQLLGPPLGAALFAVLWALPFGFDALAYAVAGLVVLRLSVRPRTPEPERRNGGGLWADTLGGLVFVGGVPVLRTLTGCILVMNLTGVGAFSIWVLYAREHLGLSEAGFGLFIAAGAVGGVVGSRVYGFWEPRVGRAFLLRWGLVLEAATYAALALVASPWAAGAVMALFGVHAVVWGTAAVTVRQSVTPDGLLGRAAGVYRWADLGGAALGAVLGGALAQTLGLLAPFWVAAAAVGVLAAVAWRPLGAADAEPAAGNSGRRS</sequence>
<feature type="transmembrane region" description="Helical" evidence="6">
    <location>
        <begin position="168"/>
        <end position="195"/>
    </location>
</feature>
<dbReference type="EMBL" id="CP074133">
    <property type="protein sequence ID" value="QUX24076.1"/>
    <property type="molecule type" value="Genomic_DNA"/>
</dbReference>
<dbReference type="InterPro" id="IPR011701">
    <property type="entry name" value="MFS"/>
</dbReference>
<dbReference type="Pfam" id="PF07690">
    <property type="entry name" value="MFS_1"/>
    <property type="match status" value="1"/>
</dbReference>
<protein>
    <submittedName>
        <fullName evidence="8">MFS transporter</fullName>
    </submittedName>
</protein>
<proteinExistence type="predicted"/>
<feature type="transmembrane region" description="Helical" evidence="6">
    <location>
        <begin position="239"/>
        <end position="256"/>
    </location>
</feature>
<feature type="transmembrane region" description="Helical" evidence="6">
    <location>
        <begin position="268"/>
        <end position="289"/>
    </location>
</feature>
<dbReference type="InterPro" id="IPR020846">
    <property type="entry name" value="MFS_dom"/>
</dbReference>
<keyword evidence="2" id="KW-1003">Cell membrane</keyword>
<evidence type="ECO:0000259" key="7">
    <source>
        <dbReference type="PROSITE" id="PS50850"/>
    </source>
</evidence>
<dbReference type="PANTHER" id="PTHR23513">
    <property type="entry name" value="INTEGRAL MEMBRANE EFFLUX PROTEIN-RELATED"/>
    <property type="match status" value="1"/>
</dbReference>
<feature type="transmembrane region" description="Helical" evidence="6">
    <location>
        <begin position="359"/>
        <end position="378"/>
    </location>
</feature>
<dbReference type="CDD" id="cd06173">
    <property type="entry name" value="MFS_MefA_like"/>
    <property type="match status" value="1"/>
</dbReference>
<keyword evidence="9" id="KW-1185">Reference proteome</keyword>
<dbReference type="InterPro" id="IPR036259">
    <property type="entry name" value="MFS_trans_sf"/>
</dbReference>
<evidence type="ECO:0000256" key="3">
    <source>
        <dbReference type="ARBA" id="ARBA00022692"/>
    </source>
</evidence>